<dbReference type="InterPro" id="IPR053183">
    <property type="entry name" value="ASL1"/>
</dbReference>
<accession>A0AAW1QZY1</accession>
<proteinExistence type="predicted"/>
<organism evidence="2 3">
    <name type="scientific">Elliptochloris bilobata</name>
    <dbReference type="NCBI Taxonomy" id="381761"/>
    <lineage>
        <taxon>Eukaryota</taxon>
        <taxon>Viridiplantae</taxon>
        <taxon>Chlorophyta</taxon>
        <taxon>core chlorophytes</taxon>
        <taxon>Trebouxiophyceae</taxon>
        <taxon>Trebouxiophyceae incertae sedis</taxon>
        <taxon>Elliptochloris clade</taxon>
        <taxon>Elliptochloris</taxon>
    </lineage>
</organism>
<dbReference type="Pfam" id="PF11790">
    <property type="entry name" value="Glyco_hydro_cc"/>
    <property type="match status" value="1"/>
</dbReference>
<dbReference type="AlphaFoldDB" id="A0AAW1QZY1"/>
<dbReference type="InterPro" id="IPR024655">
    <property type="entry name" value="Asl1_glyco_hydro_catalytic"/>
</dbReference>
<evidence type="ECO:0000259" key="1">
    <source>
        <dbReference type="Pfam" id="PF11790"/>
    </source>
</evidence>
<evidence type="ECO:0000313" key="2">
    <source>
        <dbReference type="EMBL" id="KAK9826885.1"/>
    </source>
</evidence>
<dbReference type="Proteomes" id="UP001445335">
    <property type="component" value="Unassembled WGS sequence"/>
</dbReference>
<protein>
    <recommendedName>
        <fullName evidence="1">Asl1-like glycosyl hydrolase catalytic domain-containing protein</fullName>
    </recommendedName>
</protein>
<dbReference type="PANTHER" id="PTHR34154:SF3">
    <property type="entry name" value="ALKALI-SENSITIVE LINKAGE PROTEIN 1"/>
    <property type="match status" value="1"/>
</dbReference>
<dbReference type="PANTHER" id="PTHR34154">
    <property type="entry name" value="ALKALI-SENSITIVE LINKAGE PROTEIN 1"/>
    <property type="match status" value="1"/>
</dbReference>
<comment type="caution">
    <text evidence="2">The sequence shown here is derived from an EMBL/GenBank/DDBJ whole genome shotgun (WGS) entry which is preliminary data.</text>
</comment>
<sequence>MQWSQWSLDTLSQDLPPEAHSLLGPNEPNHHLQADLTPEVAARLWPALQKAADEHSLRLGSPAASPCGADCVLADPFEWLDRFFKACVGCRIDFIASHYYSCSAPYLALYVAELARYGRPVWLTELACPLGPSAGGEATQAAYMAAALDVLDKEPVVERYAWFAPRTYDCDWIGPGASLLQAGQPALTQLGALYIGAPGGQGPPPQATQSDQGAGLGALQADERGPFIRMCTQECGYWNYGTGLGSPRAGKPGRLGSE</sequence>
<dbReference type="GO" id="GO:0071966">
    <property type="term" value="P:fungal-type cell wall polysaccharide metabolic process"/>
    <property type="evidence" value="ECO:0007669"/>
    <property type="project" value="TreeGrafter"/>
</dbReference>
<dbReference type="SUPFAM" id="SSF51445">
    <property type="entry name" value="(Trans)glycosidases"/>
    <property type="match status" value="1"/>
</dbReference>
<gene>
    <name evidence="2" type="ORF">WJX81_004434</name>
</gene>
<reference evidence="2 3" key="1">
    <citation type="journal article" date="2024" name="Nat. Commun.">
        <title>Phylogenomics reveals the evolutionary origins of lichenization in chlorophyte algae.</title>
        <authorList>
            <person name="Puginier C."/>
            <person name="Libourel C."/>
            <person name="Otte J."/>
            <person name="Skaloud P."/>
            <person name="Haon M."/>
            <person name="Grisel S."/>
            <person name="Petersen M."/>
            <person name="Berrin J.G."/>
            <person name="Delaux P.M."/>
            <person name="Dal Grande F."/>
            <person name="Keller J."/>
        </authorList>
    </citation>
    <scope>NUCLEOTIDE SEQUENCE [LARGE SCALE GENOMIC DNA]</scope>
    <source>
        <strain evidence="2 3">SAG 245.80</strain>
    </source>
</reference>
<dbReference type="Gene3D" id="3.20.20.80">
    <property type="entry name" value="Glycosidases"/>
    <property type="match status" value="1"/>
</dbReference>
<dbReference type="EMBL" id="JALJOU010000061">
    <property type="protein sequence ID" value="KAK9826885.1"/>
    <property type="molecule type" value="Genomic_DNA"/>
</dbReference>
<dbReference type="InterPro" id="IPR017853">
    <property type="entry name" value="GH"/>
</dbReference>
<name>A0AAW1QZY1_9CHLO</name>
<feature type="domain" description="Asl1-like glycosyl hydrolase catalytic" evidence="1">
    <location>
        <begin position="10"/>
        <end position="194"/>
    </location>
</feature>
<evidence type="ECO:0000313" key="3">
    <source>
        <dbReference type="Proteomes" id="UP001445335"/>
    </source>
</evidence>
<keyword evidence="3" id="KW-1185">Reference proteome</keyword>